<proteinExistence type="predicted"/>
<dbReference type="HOGENOM" id="CLU_1919086_0_0_1"/>
<accession>K1R738</accession>
<feature type="compositionally biased region" description="Basic and acidic residues" evidence="1">
    <location>
        <begin position="119"/>
        <end position="132"/>
    </location>
</feature>
<dbReference type="InterPro" id="IPR009044">
    <property type="entry name" value="ssDNA-bd_transcriptional_reg"/>
</dbReference>
<organism evidence="2">
    <name type="scientific">Magallana gigas</name>
    <name type="common">Pacific oyster</name>
    <name type="synonym">Crassostrea gigas</name>
    <dbReference type="NCBI Taxonomy" id="29159"/>
    <lineage>
        <taxon>Eukaryota</taxon>
        <taxon>Metazoa</taxon>
        <taxon>Spiralia</taxon>
        <taxon>Lophotrochozoa</taxon>
        <taxon>Mollusca</taxon>
        <taxon>Bivalvia</taxon>
        <taxon>Autobranchia</taxon>
        <taxon>Pteriomorphia</taxon>
        <taxon>Ostreida</taxon>
        <taxon>Ostreoidea</taxon>
        <taxon>Ostreidae</taxon>
        <taxon>Magallana</taxon>
    </lineage>
</organism>
<evidence type="ECO:0000313" key="2">
    <source>
        <dbReference type="EMBL" id="EKC39379.1"/>
    </source>
</evidence>
<protein>
    <submittedName>
        <fullName evidence="2">Uncharacterized protein</fullName>
    </submittedName>
</protein>
<dbReference type="GO" id="GO:0006355">
    <property type="term" value="P:regulation of DNA-templated transcription"/>
    <property type="evidence" value="ECO:0007669"/>
    <property type="project" value="InterPro"/>
</dbReference>
<evidence type="ECO:0000256" key="1">
    <source>
        <dbReference type="SAM" id="MobiDB-lite"/>
    </source>
</evidence>
<dbReference type="EMBL" id="JH818267">
    <property type="protein sequence ID" value="EKC39379.1"/>
    <property type="molecule type" value="Genomic_DNA"/>
</dbReference>
<reference evidence="2" key="1">
    <citation type="journal article" date="2012" name="Nature">
        <title>The oyster genome reveals stress adaptation and complexity of shell formation.</title>
        <authorList>
            <person name="Zhang G."/>
            <person name="Fang X."/>
            <person name="Guo X."/>
            <person name="Li L."/>
            <person name="Luo R."/>
            <person name="Xu F."/>
            <person name="Yang P."/>
            <person name="Zhang L."/>
            <person name="Wang X."/>
            <person name="Qi H."/>
            <person name="Xiong Z."/>
            <person name="Que H."/>
            <person name="Xie Y."/>
            <person name="Holland P.W."/>
            <person name="Paps J."/>
            <person name="Zhu Y."/>
            <person name="Wu F."/>
            <person name="Chen Y."/>
            <person name="Wang J."/>
            <person name="Peng C."/>
            <person name="Meng J."/>
            <person name="Yang L."/>
            <person name="Liu J."/>
            <person name="Wen B."/>
            <person name="Zhang N."/>
            <person name="Huang Z."/>
            <person name="Zhu Q."/>
            <person name="Feng Y."/>
            <person name="Mount A."/>
            <person name="Hedgecock D."/>
            <person name="Xu Z."/>
            <person name="Liu Y."/>
            <person name="Domazet-Loso T."/>
            <person name="Du Y."/>
            <person name="Sun X."/>
            <person name="Zhang S."/>
            <person name="Liu B."/>
            <person name="Cheng P."/>
            <person name="Jiang X."/>
            <person name="Li J."/>
            <person name="Fan D."/>
            <person name="Wang W."/>
            <person name="Fu W."/>
            <person name="Wang T."/>
            <person name="Wang B."/>
            <person name="Zhang J."/>
            <person name="Peng Z."/>
            <person name="Li Y."/>
            <person name="Li N."/>
            <person name="Wang J."/>
            <person name="Chen M."/>
            <person name="He Y."/>
            <person name="Tan F."/>
            <person name="Song X."/>
            <person name="Zheng Q."/>
            <person name="Huang R."/>
            <person name="Yang H."/>
            <person name="Du X."/>
            <person name="Chen L."/>
            <person name="Yang M."/>
            <person name="Gaffney P.M."/>
            <person name="Wang S."/>
            <person name="Luo L."/>
            <person name="She Z."/>
            <person name="Ming Y."/>
            <person name="Huang W."/>
            <person name="Zhang S."/>
            <person name="Huang B."/>
            <person name="Zhang Y."/>
            <person name="Qu T."/>
            <person name="Ni P."/>
            <person name="Miao G."/>
            <person name="Wang J."/>
            <person name="Wang Q."/>
            <person name="Steinberg C.E."/>
            <person name="Wang H."/>
            <person name="Li N."/>
            <person name="Qian L."/>
            <person name="Zhang G."/>
            <person name="Li Y."/>
            <person name="Yang H."/>
            <person name="Liu X."/>
            <person name="Wang J."/>
            <person name="Yin Y."/>
            <person name="Wang J."/>
        </authorList>
    </citation>
    <scope>NUCLEOTIDE SEQUENCE [LARGE SCALE GENOMIC DNA]</scope>
    <source>
        <strain evidence="2">05x7-T-G4-1.051#20</strain>
    </source>
</reference>
<dbReference type="Gene3D" id="2.30.31.10">
    <property type="entry name" value="Transcriptional Coactivator Pc4, Chain A"/>
    <property type="match status" value="1"/>
</dbReference>
<name>K1R738_MAGGI</name>
<feature type="region of interest" description="Disordered" evidence="1">
    <location>
        <begin position="110"/>
        <end position="132"/>
    </location>
</feature>
<dbReference type="InParanoid" id="K1R738"/>
<dbReference type="AlphaFoldDB" id="K1R738"/>
<gene>
    <name evidence="2" type="ORF">CGI_10018288</name>
</gene>
<dbReference type="GO" id="GO:0003677">
    <property type="term" value="F:DNA binding"/>
    <property type="evidence" value="ECO:0007669"/>
    <property type="project" value="InterPro"/>
</dbReference>
<sequence length="132" mass="15473">MMSQDFSETFKFELGCERTLRVLESKNSEEETIIDVRLFADDHPTEKGQAMTLSRWRILCDNVEQIDQKLEEVKRDERVDCRLHLGANVHVSITSPYKCVNIRKFEFARNSAKKKMSPPRKDFPSEYRSGID</sequence>